<gene>
    <name evidence="2" type="ORF">RB2654_09954</name>
</gene>
<dbReference type="STRING" id="314271.RB2654_09954"/>
<sequence length="204" mass="22305">MPFRLCALTTALAAALPLSANAACVAPGDLARGIAFTREIKGQGAAQPNGQYVQVNYGRGDAVVARYGIFPVQGHFSDAPENVIGAWFEQTSKYSFGGNPPKPQSGRVWTSTLNVKATGSDQSGAFKENYRYTVRYVFEEMRQATLSGCTYAVMGVTARFQGEGRDWTDRYAYFPELGYGLLTQYTDNQTGRTARYGITKMVTK</sequence>
<keyword evidence="3" id="KW-1185">Reference proteome</keyword>
<evidence type="ECO:0000313" key="3">
    <source>
        <dbReference type="Proteomes" id="UP000002931"/>
    </source>
</evidence>
<comment type="caution">
    <text evidence="2">The sequence shown here is derived from an EMBL/GenBank/DDBJ whole genome shotgun (WGS) entry which is preliminary data.</text>
</comment>
<dbReference type="OrthoDB" id="7841011at2"/>
<dbReference type="AlphaFoldDB" id="A3VEP7"/>
<dbReference type="HOGENOM" id="CLU_1341932_0_0_5"/>
<dbReference type="Proteomes" id="UP000002931">
    <property type="component" value="Unassembled WGS sequence"/>
</dbReference>
<reference evidence="2 3" key="1">
    <citation type="journal article" date="2010" name="J. Bacteriol.">
        <title>Genome sequences of Pelagibaca bermudensis HTCC2601T and Maritimibacter alkaliphilus HTCC2654T, the type strains of two marine Roseobacter genera.</title>
        <authorList>
            <person name="Thrash J.C."/>
            <person name="Cho J.C."/>
            <person name="Ferriera S."/>
            <person name="Johnson J."/>
            <person name="Vergin K.L."/>
            <person name="Giovannoni S.J."/>
        </authorList>
    </citation>
    <scope>NUCLEOTIDE SEQUENCE [LARGE SCALE GENOMIC DNA]</scope>
    <source>
        <strain evidence="2 3">HTCC2654</strain>
    </source>
</reference>
<dbReference type="RefSeq" id="WP_008331094.1">
    <property type="nucleotide sequence ID" value="NZ_CH902578.1"/>
</dbReference>
<accession>A3VEP7</accession>
<dbReference type="EMBL" id="AAMT01000005">
    <property type="protein sequence ID" value="EAQ13385.1"/>
    <property type="molecule type" value="Genomic_DNA"/>
</dbReference>
<name>A3VEP7_9RHOB</name>
<dbReference type="eggNOG" id="ENOG5033IVK">
    <property type="taxonomic scope" value="Bacteria"/>
</dbReference>
<proteinExistence type="predicted"/>
<feature type="signal peptide" evidence="1">
    <location>
        <begin position="1"/>
        <end position="22"/>
    </location>
</feature>
<keyword evidence="1" id="KW-0732">Signal</keyword>
<organism evidence="2 3">
    <name type="scientific">Maritimibacter alkaliphilus HTCC2654</name>
    <dbReference type="NCBI Taxonomy" id="314271"/>
    <lineage>
        <taxon>Bacteria</taxon>
        <taxon>Pseudomonadati</taxon>
        <taxon>Pseudomonadota</taxon>
        <taxon>Alphaproteobacteria</taxon>
        <taxon>Rhodobacterales</taxon>
        <taxon>Roseobacteraceae</taxon>
        <taxon>Maritimibacter</taxon>
    </lineage>
</organism>
<evidence type="ECO:0000256" key="1">
    <source>
        <dbReference type="SAM" id="SignalP"/>
    </source>
</evidence>
<protein>
    <submittedName>
        <fullName evidence="2">Uncharacterized protein</fullName>
    </submittedName>
</protein>
<evidence type="ECO:0000313" key="2">
    <source>
        <dbReference type="EMBL" id="EAQ13385.1"/>
    </source>
</evidence>
<feature type="chain" id="PRO_5002661923" evidence="1">
    <location>
        <begin position="23"/>
        <end position="204"/>
    </location>
</feature>